<dbReference type="Gene3D" id="2.102.10.10">
    <property type="entry name" value="Rieske [2Fe-2S] iron-sulphur domain"/>
    <property type="match status" value="1"/>
</dbReference>
<protein>
    <submittedName>
        <fullName evidence="7">Rieske (2Fe-2S) domain protein</fullName>
    </submittedName>
</protein>
<evidence type="ECO:0000256" key="3">
    <source>
        <dbReference type="ARBA" id="ARBA00023002"/>
    </source>
</evidence>
<dbReference type="GO" id="GO:0016705">
    <property type="term" value="F:oxidoreductase activity, acting on paired donors, with incorporation or reduction of molecular oxygen"/>
    <property type="evidence" value="ECO:0007669"/>
    <property type="project" value="UniProtKB-ARBA"/>
</dbReference>
<keyword evidence="1" id="KW-0001">2Fe-2S</keyword>
<evidence type="ECO:0000313" key="8">
    <source>
        <dbReference type="Proteomes" id="UP000003835"/>
    </source>
</evidence>
<dbReference type="Pfam" id="PF00355">
    <property type="entry name" value="Rieske"/>
    <property type="match status" value="1"/>
</dbReference>
<dbReference type="STRING" id="118168.MC7420_4223"/>
<evidence type="ECO:0000256" key="1">
    <source>
        <dbReference type="ARBA" id="ARBA00022714"/>
    </source>
</evidence>
<keyword evidence="8" id="KW-1185">Reference proteome</keyword>
<dbReference type="InterPro" id="IPR036922">
    <property type="entry name" value="Rieske_2Fe-2S_sf"/>
</dbReference>
<organism evidence="7 8">
    <name type="scientific">Coleofasciculus chthonoplastes PCC 7420</name>
    <dbReference type="NCBI Taxonomy" id="118168"/>
    <lineage>
        <taxon>Bacteria</taxon>
        <taxon>Bacillati</taxon>
        <taxon>Cyanobacteriota</taxon>
        <taxon>Cyanophyceae</taxon>
        <taxon>Coleofasciculales</taxon>
        <taxon>Coleofasciculaceae</taxon>
        <taxon>Coleofasciculus</taxon>
    </lineage>
</organism>
<dbReference type="AlphaFoldDB" id="B4VVG3"/>
<keyword evidence="4" id="KW-0408">Iron</keyword>
<dbReference type="GO" id="GO:0004497">
    <property type="term" value="F:monooxygenase activity"/>
    <property type="evidence" value="ECO:0007669"/>
    <property type="project" value="UniProtKB-ARBA"/>
</dbReference>
<dbReference type="SUPFAM" id="SSF50022">
    <property type="entry name" value="ISP domain"/>
    <property type="match status" value="1"/>
</dbReference>
<dbReference type="InterPro" id="IPR050584">
    <property type="entry name" value="Cholesterol_7-desaturase"/>
</dbReference>
<dbReference type="GO" id="GO:0005506">
    <property type="term" value="F:iron ion binding"/>
    <property type="evidence" value="ECO:0007669"/>
    <property type="project" value="InterPro"/>
</dbReference>
<dbReference type="EMBL" id="DS989854">
    <property type="protein sequence ID" value="EDX74238.1"/>
    <property type="molecule type" value="Genomic_DNA"/>
</dbReference>
<evidence type="ECO:0000256" key="4">
    <source>
        <dbReference type="ARBA" id="ARBA00023004"/>
    </source>
</evidence>
<dbReference type="Gene3D" id="3.90.380.10">
    <property type="entry name" value="Naphthalene 1,2-dioxygenase Alpha Subunit, Chain A, domain 1"/>
    <property type="match status" value="1"/>
</dbReference>
<dbReference type="eggNOG" id="COG4638">
    <property type="taxonomic scope" value="Bacteria"/>
</dbReference>
<reference evidence="7 8" key="1">
    <citation type="submission" date="2008-07" db="EMBL/GenBank/DDBJ databases">
        <authorList>
            <person name="Tandeau de Marsac N."/>
            <person name="Ferriera S."/>
            <person name="Johnson J."/>
            <person name="Kravitz S."/>
            <person name="Beeson K."/>
            <person name="Sutton G."/>
            <person name="Rogers Y.-H."/>
            <person name="Friedman R."/>
            <person name="Frazier M."/>
            <person name="Venter J.C."/>
        </authorList>
    </citation>
    <scope>NUCLEOTIDE SEQUENCE [LARGE SCALE GENOMIC DNA]</scope>
    <source>
        <strain evidence="7 8">PCC 7420</strain>
    </source>
</reference>
<evidence type="ECO:0000313" key="7">
    <source>
        <dbReference type="EMBL" id="EDX74238.1"/>
    </source>
</evidence>
<name>B4VVG3_9CYAN</name>
<keyword evidence="5" id="KW-0411">Iron-sulfur</keyword>
<keyword evidence="3" id="KW-0560">Oxidoreductase</keyword>
<dbReference type="InterPro" id="IPR015881">
    <property type="entry name" value="ARHD_Rieske_2Fe_2S"/>
</dbReference>
<accession>B4VVG3</accession>
<dbReference type="SUPFAM" id="SSF55961">
    <property type="entry name" value="Bet v1-like"/>
    <property type="match status" value="1"/>
</dbReference>
<dbReference type="GO" id="GO:0051537">
    <property type="term" value="F:2 iron, 2 sulfur cluster binding"/>
    <property type="evidence" value="ECO:0007669"/>
    <property type="project" value="UniProtKB-KW"/>
</dbReference>
<dbReference type="OrthoDB" id="477744at2"/>
<dbReference type="InterPro" id="IPR017941">
    <property type="entry name" value="Rieske_2Fe-2S"/>
</dbReference>
<dbReference type="Pfam" id="PF19112">
    <property type="entry name" value="VanA_C"/>
    <property type="match status" value="1"/>
</dbReference>
<dbReference type="InterPro" id="IPR044043">
    <property type="entry name" value="VanA_C_cat"/>
</dbReference>
<dbReference type="HOGENOM" id="CLU_039484_1_2_3"/>
<feature type="domain" description="Rieske" evidence="6">
    <location>
        <begin position="6"/>
        <end position="110"/>
    </location>
</feature>
<dbReference type="PROSITE" id="PS00570">
    <property type="entry name" value="RING_HYDROXYL_ALPHA"/>
    <property type="match status" value="1"/>
</dbReference>
<keyword evidence="2" id="KW-0479">Metal-binding</keyword>
<evidence type="ECO:0000259" key="6">
    <source>
        <dbReference type="PROSITE" id="PS51296"/>
    </source>
</evidence>
<dbReference type="PANTHER" id="PTHR21266:SF59">
    <property type="entry name" value="BLR4922 PROTEIN"/>
    <property type="match status" value="1"/>
</dbReference>
<evidence type="ECO:0000256" key="2">
    <source>
        <dbReference type="ARBA" id="ARBA00022723"/>
    </source>
</evidence>
<dbReference type="RefSeq" id="WP_006102543.1">
    <property type="nucleotide sequence ID" value="NZ_DS989854.1"/>
</dbReference>
<dbReference type="Proteomes" id="UP000003835">
    <property type="component" value="Unassembled WGS sequence"/>
</dbReference>
<dbReference type="PANTHER" id="PTHR21266">
    <property type="entry name" value="IRON-SULFUR DOMAIN CONTAINING PROTEIN"/>
    <property type="match status" value="1"/>
</dbReference>
<dbReference type="PROSITE" id="PS51296">
    <property type="entry name" value="RIESKE"/>
    <property type="match status" value="1"/>
</dbReference>
<sequence>MLKNFWYVCEFSSAVTQKPKQILMLNQRFVLYRNSDGQVVALKDQCPHRGAALSLGWVEDGCLRCPYHGWKFQADGKCIDIPANAPEIPIPKKARVDSYLVQEKYGLVWLFYGDLPPEKRPPIPYLPEFTDPKMRSIVADVKVNNHYTRVIENALDLAHVYIVHGNSVGAGLTENPRIETYQVHEEEWGIRATTKFVNFTKPKGLFRPFFRAKRTELTTTTSFYLPNITKVEVDFGRGKLINYAAHLPIDNQTTLSKRIQFRNFFTYPWADGLCRNYLHRVSQEDSRVSESQYPQAIPENLSADVHIPSDALSLAYRKLRQQYLAMGWGLDANPSHVKNRNGHSVLPDSPAFVNFSS</sequence>
<gene>
    <name evidence="7" type="ORF">MC7420_4223</name>
</gene>
<evidence type="ECO:0000256" key="5">
    <source>
        <dbReference type="ARBA" id="ARBA00023014"/>
    </source>
</evidence>
<proteinExistence type="predicted"/>